<keyword evidence="1" id="KW-0862">Zinc</keyword>
<keyword evidence="1" id="KW-0479">Metal-binding</keyword>
<feature type="region of interest" description="Disordered" evidence="2">
    <location>
        <begin position="2452"/>
        <end position="2488"/>
    </location>
</feature>
<dbReference type="SUPFAM" id="SSF56672">
    <property type="entry name" value="DNA/RNA polymerases"/>
    <property type="match status" value="2"/>
</dbReference>
<dbReference type="CDD" id="cd01647">
    <property type="entry name" value="RT_LTR"/>
    <property type="match status" value="1"/>
</dbReference>
<evidence type="ECO:0000259" key="5">
    <source>
        <dbReference type="PROSITE" id="PS51406"/>
    </source>
</evidence>
<feature type="region of interest" description="Disordered" evidence="2">
    <location>
        <begin position="1789"/>
        <end position="1815"/>
    </location>
</feature>
<dbReference type="Gene3D" id="3.30.70.270">
    <property type="match status" value="1"/>
</dbReference>
<proteinExistence type="predicted"/>
<feature type="compositionally biased region" description="Basic and acidic residues" evidence="2">
    <location>
        <begin position="400"/>
        <end position="411"/>
    </location>
</feature>
<dbReference type="PANTHER" id="PTHR37984">
    <property type="entry name" value="PROTEIN CBG26694"/>
    <property type="match status" value="1"/>
</dbReference>
<sequence>MQNLLRFQLGLIPETFVSFEPAPALVFAKAAPRVVGWPPEGLLDSQQGSSVSFNGNGIGSEFEVDGLLRSGFREAGHDSERCPLSPFEYLSDSVKRSWVPARRRSGGRSKSARFLEKRHAWVLAGLTEMRRSLIQVLMKSRALCSLLAAGFSNVFWSLAGFAAPFLVVQVKVSHNELRIVRGEPGDHTRVDSSVHRVGAPRWWSVDIGQNYSLVGGDVQGDTMPYRDATAPVPKLSEGDRLAHENQQPSSFGLDSIAGNLPVFSDGGKTRNPGLRFLDGDKVNREPIGYFFKFSQLIADTIRVPLEEPNTRLRHVFAGGFEVLAGIRPRVIANRSAAVRVTTIRSRVGFDISGHKEQRKELGGRAPNSASVRALSFYVAKLDQVAIWCPSLGALRAPPKRRGDPFHDDDVAPSRSQRWLSGGPEIFTPARAARECGRSSTGEAGGSRAASPEALGAAVCVWAPASAKSGLTTLTAVQCRQQVVPSRRSSSELPATRWTVQAPLSNGVCVLLAPTRRRSTESPTWTSCRRGRLFASACCFIAALAPASASLSRCSLMRTRWDGRAAGMMSFGRRPISSSAGARPVAVCGVFLIPGHECSAQLRLKMSSQRAKNCSGMFLRNRTSIPSTPPFLSATIWSSATLSSSRMNGASSEVSRIRSRQSVQDHCPRLTSPSMDALLAPEHLLWNSPWHSLQRTMTLVIFSLSLHPLKEQESPFRMAFASLSQLARSSASFSSFHWQSSWQFEQRQWSFCLALSCADRTRNVVQLQLPPPEPFNVNQEAHALSSRWEDWSSRFLCFIHASGVKDPAQQRQVLLYTGGRELAELYKQLTNNGNTVEELIKAFKDHFTGRRCVVFSRYEFRNCTQQPGQSIDAWVSQLYKAAESCDFDNLRDSLIRDQIVAGCNTEQLRRRLLQTANINLQDALQLCRAFEAASYQSAAIESRRDETVNSMRRTRGEQQDGPSYKPGSKSKCYRCGETGHRSCDAAKGKTCNICKKVGHLAKACMSKGNSRDRVHTIGGQHQHPEESSKSPSDEGEVFCLTANKAAADEHLYQRCNVIDQATFQDLKTAKTPLLRSARQLYPFGSKTPLATAGRAELLVKISGLEEVVDFTVVQDPGVTILGRATSEKFRVLRVGPAPETRINSIGSADKAKAMESSSPEANSANLPANLQLDNILKKHRALFQGVGCVKDVEVSIRLKDNAIPVCHPPSRVPIHLRDAAIKELDAQLSEGIIERVSEPSEWVARMVVVPKSTPNQVRITQDLRDLNQYVVPEKQPIPTFEEVTDEMAGSHFFSELDINKAFHQIKVDQESRKFLTFSTPLGLMRLTRLCMGFTSASEILQRVMSTVLSGLPGVRWVHDDIIVYARDIQEHNSRLAAAFSFSVIYRPGPFNPSDILSRQPEPAPTSINIGEILDTNFIGSIAQAATPRGLSLQQVREATARDAILSTVLSSLRTGNWDLRDDSIRRLHAARHELTEASGVLLRDQRLVIPKAQRPVVLQLAHQGHQGETKTLRRLNSKVWWPGMSAEAKQLVAQCLECAATNHQAEVSAAPLQPTELPESAWSTIGIDFLGPANGRHFLVIIEHYSRYPIVVAMKSITADRTTRQLQQVFATLGIPQQIVTDNGVSSQATESATGASHRTIPRPIGITERINRSLNKLLRISNAQGTDWRTALQEWLAAYRSTPHTATGVAPADLMFGRPVQDCIPGVKPQAAAKTVRNRDRQYKAAMKHYADATRSAAEHRIQAGDKVLRRKIQPSKTDTPFEIQPWTVTEVKGDSVILESTGGSNCMRHASDVKRLPERPTGDGPDETDSLRDPLPLESIEELRAWVEVFDAQARSKGVQDTDGNLALTDAFLGCLGVAQLIKVKQLVAPSQLSKMKWADIKACLIRFLEPQKRLLISERAAFMSMRQGEGESITGFAARLREQAVVCEFEKLKDEGANPAEQLIKMRLIAGLSNQDIRSKVLEREVSSELSVDQISDYVQQLQMVSTFLTGPLTALGQAQVGSAVHQTAPSHDAPRRDLEDAAGVNAVEKSRPNVSGSQICQRCGQKSHRKPTDCWALKATCRQCGKLGHFARVCRSAKTHFAAEKAMSADSTSYEPVFYCGEGTPAAFCMVKINGKQVKMEKDSGAACSLISRKIWEDLGRPPLKSAKSRMLAYDGHVMKQLGILECLVETDGTDGRFIAAELPVIDCQQKFGLLGRDLLNSLPAHHSDEAKAPSSNRYESLLGIKGAVGEIRLKTGAGPIFQPARELPLALRPLVKKELDLMEKAGIVERVTSSEWGSPIVVTVKSDKASRIRTGRWGQVSQVERPYKACREALSVEDGLVIHGTRIVPPPILRRRILEAAHDEVHPSADNTKAHISKEFWWPGLDREVRTFVERCPQCSETRPVLQRKIDIWPAENILMWGRRLRHPLTMTEQAGDPIWLRMRPGTPPVPAKFVVQHGLNTALVTPANQPGGGLRLAHSNQWTGRPDSPKRLETPEPDGALTDPVVAVEDDPRLDLERQEPGNICHREPYEFRPRQPGSSKKVGRVSIIGLNVKADQGLSSRQSGLSVMAKVKNSGRRADLVFLCSSFRRCKHLRNELVSNPSNIGQALHFEALGRVGSIPVRFGFRSSANLPRLSCNRHRWIVFQRRVDGSLSFAQNWDSYVKGFGNPSSNYWMGELSRSGDKEHQFPGLDRLSEMTKTGEKNGFALTSRCRLRIEVQSFRGGRYNAEFRMFQVLGPEQQYRLRVGLQVGRSELGNRFLHHNGKRFSTFDRDHDTSKHSCSRLYGYGGWWYGGCHWVNLNGAYTTDTKITNDPTYMSFYVHEKHSWTLLTGLLLGLACCTVSADSNGQSGYMDVSSFARVGTTTFKGSKLGVFEIDGVRVAEPRVSFQSSCSAVEFSRMYMKYQLTLSICIDPNTLRSRKGSSKKVDRVSIIGLNVKADRGLFSRQSGLSVMAKVKNSGRSVDLVFLCSSFRRCQQLRNELVSNPSNIGRALQFEALGRVGSIPVRFGFRSSANLPRLSCNRHRWIVFQRRVDGSLSFAQNWDSYVKGFGNPSSNYWMGLDRLSEMTKTGEKNGYALTSRCRLRIEVQSFRGGRYNAEFRMFQVLGPEQQYRLRVGLQVGRSELGNRFLPHNNMRFSTFDRDHVTWKHSCSRKFGYGGWWFNRCHSVNLNGAYTTDTKITNHPTYMSFYVHGKHVPMRRSLMKFRLARPKLVRLSLATVHWRHRWFRIRKVLNHGARKLLRQLRLRFSPLRRPRRTRPAGPLIRVRQPQAAVRLVRRGYQSRVLAVLHHELARNRRKSRTHPQPDWIAHLLSHGHCPQFGLAPESPQATRSRSPTAAVAGRHQKSHNGPCEPGTMAHSRLARCRFFAAGLAEFLNTAGSAPQSCEHRDRDPATRTPWRCAPWCCRRSDAPRRAPPPECACGEQILTDILSDFTVTTMGLPHSEDVTFSTMPAFSIRSSSFFTSGRSASGSSLAGWKIGLAPAFNRISPTAPLMPNKLSYLLLLGGLASSECWQRAEQIPAEQPELLLAFDDGQLRRSEAAIRAASLHQALQDAELLHHVPVASIRDLGDFSGGLPSSSQIFLEINLREVASLPALVTGDLQGPAVCRSAMLRLAAALAALASTGSGPHHLSRVDAVGTSRILFWHLLASGRCLMHRRVSFSLAGGSQWPERKFAHHLKLLHVLGDLAHRELCGDFALENLAPDLLVAETGDEAHFDQLLSWINILALQLLEFAYHRLLLKSGSEAGNRLAVSLAHGHESRSLGNQQPLLGFQKNHEALLDFRPLHLRERFGRDQLLHFDELCHAKAAKEGIGQRQIAGCVISAIGVLQSF</sequence>
<feature type="compositionally biased region" description="Basic and acidic residues" evidence="2">
    <location>
        <begin position="1790"/>
        <end position="1802"/>
    </location>
</feature>
<evidence type="ECO:0000259" key="4">
    <source>
        <dbReference type="PROSITE" id="PS50994"/>
    </source>
</evidence>
<dbReference type="GO" id="GO:0008270">
    <property type="term" value="F:zinc ion binding"/>
    <property type="evidence" value="ECO:0007669"/>
    <property type="project" value="UniProtKB-KW"/>
</dbReference>
<dbReference type="PROSITE" id="PS51406">
    <property type="entry name" value="FIBRINOGEN_C_2"/>
    <property type="match status" value="2"/>
</dbReference>
<dbReference type="InterPro" id="IPR014716">
    <property type="entry name" value="Fibrinogen_a/b/g_C_1"/>
</dbReference>
<feature type="region of interest" description="Disordered" evidence="2">
    <location>
        <begin position="940"/>
        <end position="968"/>
    </location>
</feature>
<dbReference type="Pfam" id="PF00078">
    <property type="entry name" value="RVT_1"/>
    <property type="match status" value="1"/>
</dbReference>
<dbReference type="SMART" id="SM00186">
    <property type="entry name" value="FBG"/>
    <property type="match status" value="2"/>
</dbReference>
<dbReference type="InterPro" id="IPR043502">
    <property type="entry name" value="DNA/RNA_pol_sf"/>
</dbReference>
<organism evidence="6 7">
    <name type="scientific">Macrostomum lignano</name>
    <dbReference type="NCBI Taxonomy" id="282301"/>
    <lineage>
        <taxon>Eukaryota</taxon>
        <taxon>Metazoa</taxon>
        <taxon>Spiralia</taxon>
        <taxon>Lophotrochozoa</taxon>
        <taxon>Platyhelminthes</taxon>
        <taxon>Rhabditophora</taxon>
        <taxon>Macrostomorpha</taxon>
        <taxon>Macrostomida</taxon>
        <taxon>Macrostomidae</taxon>
        <taxon>Macrostomum</taxon>
    </lineage>
</organism>
<dbReference type="Gene3D" id="2.40.70.10">
    <property type="entry name" value="Acid Proteases"/>
    <property type="match status" value="1"/>
</dbReference>
<evidence type="ECO:0000256" key="1">
    <source>
        <dbReference type="PROSITE-ProRule" id="PRU00047"/>
    </source>
</evidence>
<dbReference type="SUPFAM" id="SSF56496">
    <property type="entry name" value="Fibrinogen C-terminal domain-like"/>
    <property type="match status" value="2"/>
</dbReference>
<dbReference type="InterPro" id="IPR001878">
    <property type="entry name" value="Znf_CCHC"/>
</dbReference>
<dbReference type="WBParaSite" id="maker-uti_cns_0045703-snap-gene-0.2-mRNA-1">
    <property type="protein sequence ID" value="maker-uti_cns_0045703-snap-gene-0.2-mRNA-1"/>
    <property type="gene ID" value="maker-uti_cns_0045703-snap-gene-0.2"/>
</dbReference>
<evidence type="ECO:0000313" key="7">
    <source>
        <dbReference type="WBParaSite" id="maker-uti_cns_0045703-snap-gene-0.2-mRNA-1"/>
    </source>
</evidence>
<dbReference type="Pfam" id="PF00147">
    <property type="entry name" value="Fibrinogen_C"/>
    <property type="match status" value="2"/>
</dbReference>
<keyword evidence="1" id="KW-0863">Zinc-finger</keyword>
<feature type="domain" description="Fibrinogen C-terminal" evidence="5">
    <location>
        <begin position="2567"/>
        <end position="2789"/>
    </location>
</feature>
<dbReference type="InterPro" id="IPR012337">
    <property type="entry name" value="RNaseH-like_sf"/>
</dbReference>
<feature type="compositionally biased region" description="Basic and acidic residues" evidence="2">
    <location>
        <begin position="1021"/>
        <end position="1031"/>
    </location>
</feature>
<dbReference type="InterPro" id="IPR021109">
    <property type="entry name" value="Peptidase_aspartic_dom_sf"/>
</dbReference>
<feature type="region of interest" description="Disordered" evidence="2">
    <location>
        <begin position="397"/>
        <end position="422"/>
    </location>
</feature>
<dbReference type="PROSITE" id="PS50994">
    <property type="entry name" value="INTEGRASE"/>
    <property type="match status" value="1"/>
</dbReference>
<dbReference type="GO" id="GO:0015074">
    <property type="term" value="P:DNA integration"/>
    <property type="evidence" value="ECO:0007669"/>
    <property type="project" value="InterPro"/>
</dbReference>
<feature type="domain" description="Integrase catalytic" evidence="4">
    <location>
        <begin position="1549"/>
        <end position="1699"/>
    </location>
</feature>
<feature type="domain" description="CCHC-type" evidence="3">
    <location>
        <begin position="2064"/>
        <end position="2079"/>
    </location>
</feature>
<name>A0A1I8J4H1_9PLAT</name>
<dbReference type="PROSITE" id="PS50158">
    <property type="entry name" value="ZF_CCHC"/>
    <property type="match status" value="1"/>
</dbReference>
<dbReference type="InterPro" id="IPR043128">
    <property type="entry name" value="Rev_trsase/Diguanyl_cyclase"/>
</dbReference>
<reference evidence="7" key="1">
    <citation type="submission" date="2016-11" db="UniProtKB">
        <authorList>
            <consortium name="WormBaseParasite"/>
        </authorList>
    </citation>
    <scope>IDENTIFICATION</scope>
</reference>
<evidence type="ECO:0000256" key="2">
    <source>
        <dbReference type="SAM" id="MobiDB-lite"/>
    </source>
</evidence>
<dbReference type="SUPFAM" id="SSF57756">
    <property type="entry name" value="Retrovirus zinc finger-like domains"/>
    <property type="match status" value="1"/>
</dbReference>
<dbReference type="Pfam" id="PF17921">
    <property type="entry name" value="Integrase_H2C2"/>
    <property type="match status" value="2"/>
</dbReference>
<dbReference type="Proteomes" id="UP000095280">
    <property type="component" value="Unplaced"/>
</dbReference>
<dbReference type="Gene3D" id="4.10.60.10">
    <property type="entry name" value="Zinc finger, CCHC-type"/>
    <property type="match status" value="2"/>
</dbReference>
<feature type="domain" description="Fibrinogen C-terminal" evidence="5">
    <location>
        <begin position="2951"/>
        <end position="3194"/>
    </location>
</feature>
<dbReference type="InterPro" id="IPR041588">
    <property type="entry name" value="Integrase_H2C2"/>
</dbReference>
<feature type="region of interest" description="Disordered" evidence="2">
    <location>
        <begin position="1011"/>
        <end position="1033"/>
    </location>
</feature>
<accession>A0A1I8J4H1</accession>
<dbReference type="SUPFAM" id="SSF53098">
    <property type="entry name" value="Ribonuclease H-like"/>
    <property type="match status" value="1"/>
</dbReference>
<dbReference type="InterPro" id="IPR036056">
    <property type="entry name" value="Fibrinogen-like_C"/>
</dbReference>
<dbReference type="InterPro" id="IPR036875">
    <property type="entry name" value="Znf_CCHC_sf"/>
</dbReference>
<keyword evidence="6" id="KW-1185">Reference proteome</keyword>
<dbReference type="FunFam" id="1.10.340.70:FF:000004">
    <property type="entry name" value="Retrovirus-related Pol polyprotein from transposon 297-like Protein"/>
    <property type="match status" value="1"/>
</dbReference>
<dbReference type="Gene3D" id="1.10.340.70">
    <property type="match status" value="2"/>
</dbReference>
<feature type="region of interest" description="Disordered" evidence="2">
    <location>
        <begin position="3308"/>
        <end position="3339"/>
    </location>
</feature>
<dbReference type="SUPFAM" id="SSF50630">
    <property type="entry name" value="Acid proteases"/>
    <property type="match status" value="1"/>
</dbReference>
<dbReference type="InterPro" id="IPR001584">
    <property type="entry name" value="Integrase_cat-core"/>
</dbReference>
<dbReference type="PANTHER" id="PTHR37984:SF11">
    <property type="entry name" value="INTEGRASE CATALYTIC DOMAIN-CONTAINING PROTEIN"/>
    <property type="match status" value="1"/>
</dbReference>
<dbReference type="GO" id="GO:0003676">
    <property type="term" value="F:nucleic acid binding"/>
    <property type="evidence" value="ECO:0007669"/>
    <property type="project" value="InterPro"/>
</dbReference>
<dbReference type="InterPro" id="IPR036397">
    <property type="entry name" value="RNaseH_sf"/>
</dbReference>
<dbReference type="InterPro" id="IPR050951">
    <property type="entry name" value="Retrovirus_Pol_polyprotein"/>
</dbReference>
<dbReference type="InterPro" id="IPR000477">
    <property type="entry name" value="RT_dom"/>
</dbReference>
<dbReference type="Gene3D" id="3.90.215.10">
    <property type="entry name" value="Gamma Fibrinogen, chain A, domain 1"/>
    <property type="match status" value="2"/>
</dbReference>
<evidence type="ECO:0000259" key="3">
    <source>
        <dbReference type="PROSITE" id="PS50158"/>
    </source>
</evidence>
<dbReference type="InterPro" id="IPR002181">
    <property type="entry name" value="Fibrinogen_a/b/g_C_dom"/>
</dbReference>
<dbReference type="Gene3D" id="3.10.10.10">
    <property type="entry name" value="HIV Type 1 Reverse Transcriptase, subunit A, domain 1"/>
    <property type="match status" value="2"/>
</dbReference>
<dbReference type="Gene3D" id="3.30.420.10">
    <property type="entry name" value="Ribonuclease H-like superfamily/Ribonuclease H"/>
    <property type="match status" value="1"/>
</dbReference>
<dbReference type="SMART" id="SM00343">
    <property type="entry name" value="ZnF_C2HC"/>
    <property type="match status" value="4"/>
</dbReference>
<evidence type="ECO:0000313" key="6">
    <source>
        <dbReference type="Proteomes" id="UP000095280"/>
    </source>
</evidence>
<protein>
    <submittedName>
        <fullName evidence="7">CCHC-type domain-containing protein</fullName>
    </submittedName>
</protein>